<organism evidence="2 3">
    <name type="scientific">Spiroplasma alleghenense</name>
    <dbReference type="NCBI Taxonomy" id="216931"/>
    <lineage>
        <taxon>Bacteria</taxon>
        <taxon>Bacillati</taxon>
        <taxon>Mycoplasmatota</taxon>
        <taxon>Mollicutes</taxon>
        <taxon>Entomoplasmatales</taxon>
        <taxon>Spiroplasmataceae</taxon>
        <taxon>Spiroplasma</taxon>
    </lineage>
</organism>
<evidence type="ECO:0000313" key="3">
    <source>
        <dbReference type="Proteomes" id="UP000254792"/>
    </source>
</evidence>
<dbReference type="KEGG" id="salx:SALLE_v1c10560"/>
<reference evidence="2 3" key="1">
    <citation type="submission" date="2018-07" db="EMBL/GenBank/DDBJ databases">
        <title>Complete genome sequence of Spiroplasma alleghenense PLHS-1 (ATCC 51752).</title>
        <authorList>
            <person name="Chou L."/>
            <person name="Lee T.-Y."/>
            <person name="Tsai Y.-M."/>
            <person name="Kuo C.-H."/>
        </authorList>
    </citation>
    <scope>NUCLEOTIDE SEQUENCE [LARGE SCALE GENOMIC DNA]</scope>
    <source>
        <strain evidence="2 3">PLHS-1</strain>
    </source>
</reference>
<sequence length="264" mass="30058">MFIKLILALSITNPVANFAALKNLSEDMLTKATQNLEDIISEQNFGLIKDPSVGIINNKLESQYNIDTEQVELTNLNYSGVRVKAKENSKDYSGSKFIKFESQLSYTFTGFTKRISAEAYNSTQEVKDILSISYSPSFGEMAFTDYFKTINFQWRGITWDNGLSGAGGDRYHTKNNRGGSENPLTAVQDSFEITDKSMAQTQIYSRQYSKTNWMKSYGYFGFFWKEEIISLNFTVEASCYATAWNAYWAKVANQLEIKNLNFSK</sequence>
<dbReference type="AlphaFoldDB" id="A0A345Z547"/>
<evidence type="ECO:0000313" key="2">
    <source>
        <dbReference type="EMBL" id="AXK51726.1"/>
    </source>
</evidence>
<keyword evidence="3" id="KW-1185">Reference proteome</keyword>
<dbReference type="OrthoDB" id="388168at2"/>
<name>A0A345Z547_9MOLU</name>
<feature type="signal peptide" evidence="1">
    <location>
        <begin position="1"/>
        <end position="19"/>
    </location>
</feature>
<dbReference type="Proteomes" id="UP000254792">
    <property type="component" value="Chromosome"/>
</dbReference>
<gene>
    <name evidence="2" type="ORF">SALLE_v1c10560</name>
</gene>
<dbReference type="EMBL" id="CP031376">
    <property type="protein sequence ID" value="AXK51726.1"/>
    <property type="molecule type" value="Genomic_DNA"/>
</dbReference>
<proteinExistence type="predicted"/>
<feature type="chain" id="PRO_5017062799" evidence="1">
    <location>
        <begin position="20"/>
        <end position="264"/>
    </location>
</feature>
<protein>
    <submittedName>
        <fullName evidence="2">Uncharacterized protein</fullName>
    </submittedName>
</protein>
<keyword evidence="1" id="KW-0732">Signal</keyword>
<accession>A0A345Z547</accession>
<evidence type="ECO:0000256" key="1">
    <source>
        <dbReference type="SAM" id="SignalP"/>
    </source>
</evidence>
<dbReference type="RefSeq" id="WP_115558611.1">
    <property type="nucleotide sequence ID" value="NZ_CP031376.1"/>
</dbReference>